<proteinExistence type="predicted"/>
<protein>
    <submittedName>
        <fullName evidence="2">Uncharacterized protein</fullName>
    </submittedName>
</protein>
<dbReference type="EMBL" id="CP045891">
    <property type="protein sequence ID" value="QQP57843.1"/>
    <property type="molecule type" value="Genomic_DNA"/>
</dbReference>
<keyword evidence="1" id="KW-0472">Membrane</keyword>
<feature type="non-terminal residue" evidence="2">
    <location>
        <position position="1"/>
    </location>
</feature>
<reference evidence="2" key="2">
    <citation type="journal article" name="Sci. Data">
        <title>Chromosome-scale genome assembly of the sea louse Caligus rogercresseyi by SMRT sequencing and Hi-C analysis.</title>
        <authorList>
            <person name="Gallardo-Escarate C."/>
            <person name="Valenzuela-Munoz V."/>
            <person name="Nunez-Acuna G."/>
            <person name="Valenzuela-Miranda D."/>
            <person name="Goncalves A.T."/>
            <person name="Escobar-Sepulveda H."/>
            <person name="Liachko I."/>
            <person name="Nelson B."/>
            <person name="Roberts S."/>
            <person name="Warren W."/>
        </authorList>
    </citation>
    <scope>NUCLEOTIDE SEQUENCE</scope>
    <source>
        <tissue evidence="2">Whole tissue</tissue>
    </source>
</reference>
<name>A0A7T8KKX5_CALRO</name>
<evidence type="ECO:0000313" key="4">
    <source>
        <dbReference type="Proteomes" id="UP000595437"/>
    </source>
</evidence>
<accession>A0A7T8KKX5</accession>
<evidence type="ECO:0000313" key="2">
    <source>
        <dbReference type="EMBL" id="QQP57839.1"/>
    </source>
</evidence>
<dbReference type="AlphaFoldDB" id="A0A7T8KKX5"/>
<dbReference type="EMBL" id="CP045891">
    <property type="protein sequence ID" value="QQP57839.1"/>
    <property type="molecule type" value="Genomic_DNA"/>
</dbReference>
<gene>
    <name evidence="2" type="ORF">FKW44_002966</name>
    <name evidence="3" type="ORF">FKW44_002970</name>
</gene>
<sequence>REIASSASKEELDVNKVRGIHKAYKDIFVRFYFCFAQIILCSTINGIRNTISAGSS</sequence>
<feature type="transmembrane region" description="Helical" evidence="1">
    <location>
        <begin position="27"/>
        <end position="47"/>
    </location>
</feature>
<reference evidence="4" key="1">
    <citation type="submission" date="2021-01" db="EMBL/GenBank/DDBJ databases">
        <title>Caligus Genome Assembly.</title>
        <authorList>
            <person name="Gallardo-Escarate C."/>
        </authorList>
    </citation>
    <scope>NUCLEOTIDE SEQUENCE [LARGE SCALE GENOMIC DNA]</scope>
</reference>
<organism evidence="2 4">
    <name type="scientific">Caligus rogercresseyi</name>
    <name type="common">Sea louse</name>
    <dbReference type="NCBI Taxonomy" id="217165"/>
    <lineage>
        <taxon>Eukaryota</taxon>
        <taxon>Metazoa</taxon>
        <taxon>Ecdysozoa</taxon>
        <taxon>Arthropoda</taxon>
        <taxon>Crustacea</taxon>
        <taxon>Multicrustacea</taxon>
        <taxon>Hexanauplia</taxon>
        <taxon>Copepoda</taxon>
        <taxon>Siphonostomatoida</taxon>
        <taxon>Caligidae</taxon>
        <taxon>Caligus</taxon>
    </lineage>
</organism>
<keyword evidence="4" id="KW-1185">Reference proteome</keyword>
<evidence type="ECO:0000313" key="3">
    <source>
        <dbReference type="EMBL" id="QQP57843.1"/>
    </source>
</evidence>
<evidence type="ECO:0000256" key="1">
    <source>
        <dbReference type="SAM" id="Phobius"/>
    </source>
</evidence>
<keyword evidence="1" id="KW-1133">Transmembrane helix</keyword>
<keyword evidence="1" id="KW-0812">Transmembrane</keyword>
<dbReference type="Proteomes" id="UP000595437">
    <property type="component" value="Chromosome 2"/>
</dbReference>